<proteinExistence type="predicted"/>
<accession>A0AA45R241</accession>
<feature type="compositionally biased region" description="Basic and acidic residues" evidence="1">
    <location>
        <begin position="201"/>
        <end position="234"/>
    </location>
</feature>
<evidence type="ECO:0008006" key="4">
    <source>
        <dbReference type="Google" id="ProtNLM"/>
    </source>
</evidence>
<feature type="compositionally biased region" description="Gly residues" evidence="1">
    <location>
        <begin position="247"/>
        <end position="291"/>
    </location>
</feature>
<reference evidence="2" key="1">
    <citation type="submission" date="2021-04" db="EMBL/GenBank/DDBJ databases">
        <title>Genomic sequence of Actinosynnema pretiosum subsp. pretiosum ATCC 31280 (C-14919).</title>
        <authorList>
            <person name="Bai L."/>
            <person name="Wang X."/>
            <person name="Xiao Y."/>
        </authorList>
    </citation>
    <scope>NUCLEOTIDE SEQUENCE</scope>
    <source>
        <strain evidence="2">ATCC 31280</strain>
    </source>
</reference>
<dbReference type="SUPFAM" id="SSF140453">
    <property type="entry name" value="EsxAB dimer-like"/>
    <property type="match status" value="1"/>
</dbReference>
<gene>
    <name evidence="2" type="ORF">KCV87_23120</name>
</gene>
<evidence type="ECO:0000313" key="2">
    <source>
        <dbReference type="EMBL" id="QUF02359.1"/>
    </source>
</evidence>
<sequence>MAREDGHQIAARIEPELDYLSGISRRLGARDLVEEYFQPVVGKWADMHAEAERWRRAGLVAEHVTRDLTKPLGKLDSAWQGADAESFVRHMQQVGLAGHDLSDAMNVMGDALDATADGVRGAVEEMASLFADAAEAVSAAAALPVDGDRRVLQHLEELRDPARELHESVRDMLEGFLRLCDSVSGEGEDGFAEVRMDHRFPEQDWKSSTPAEKKAVPDAEEARKEAGKAAEKPAEPLAEAGTQKASSGGGGAVGAGSGGGGGGGGGSVSGLGGGGGGSVPLGPAPGSGGSQGQLQPGGYSAVTEQGGGAATRTAAAAGAGGAGAAGGAGGMGMMGGGMMGGAPGGQQGGEKEHKSKFRLTGTIEEVYGKPKRSAPPVLGED</sequence>
<feature type="compositionally biased region" description="Gly residues" evidence="1">
    <location>
        <begin position="318"/>
        <end position="348"/>
    </location>
</feature>
<feature type="region of interest" description="Disordered" evidence="1">
    <location>
        <begin position="201"/>
        <end position="381"/>
    </location>
</feature>
<dbReference type="Gene3D" id="1.10.287.1060">
    <property type="entry name" value="ESAT-6-like"/>
    <property type="match status" value="1"/>
</dbReference>
<dbReference type="Proteomes" id="UP000677152">
    <property type="component" value="Chromosome"/>
</dbReference>
<protein>
    <recommendedName>
        <fullName evidence="4">WXG100 family type VII secretion target</fullName>
    </recommendedName>
</protein>
<dbReference type="AlphaFoldDB" id="A0AA45R241"/>
<evidence type="ECO:0000256" key="1">
    <source>
        <dbReference type="SAM" id="MobiDB-lite"/>
    </source>
</evidence>
<organism evidence="2 3">
    <name type="scientific">Actinosynnema pretiosum subsp. pretiosum</name>
    <dbReference type="NCBI Taxonomy" id="103721"/>
    <lineage>
        <taxon>Bacteria</taxon>
        <taxon>Bacillati</taxon>
        <taxon>Actinomycetota</taxon>
        <taxon>Actinomycetes</taxon>
        <taxon>Pseudonocardiales</taxon>
        <taxon>Pseudonocardiaceae</taxon>
        <taxon>Actinosynnema</taxon>
    </lineage>
</organism>
<dbReference type="EMBL" id="CP073249">
    <property type="protein sequence ID" value="QUF02359.1"/>
    <property type="molecule type" value="Genomic_DNA"/>
</dbReference>
<evidence type="ECO:0000313" key="3">
    <source>
        <dbReference type="Proteomes" id="UP000677152"/>
    </source>
</evidence>
<dbReference type="InterPro" id="IPR036689">
    <property type="entry name" value="ESAT-6-like_sf"/>
</dbReference>
<name>A0AA45R241_9PSEU</name>